<dbReference type="SUPFAM" id="SSF51230">
    <property type="entry name" value="Single hybrid motif"/>
    <property type="match status" value="1"/>
</dbReference>
<dbReference type="UniPathway" id="UPA00094"/>
<dbReference type="AlphaFoldDB" id="A0A364K8E4"/>
<evidence type="ECO:0000256" key="1">
    <source>
        <dbReference type="ARBA" id="ARBA00017562"/>
    </source>
</evidence>
<dbReference type="InterPro" id="IPR011053">
    <property type="entry name" value="Single_hybrid_motif"/>
</dbReference>
<dbReference type="Proteomes" id="UP000251213">
    <property type="component" value="Unassembled WGS sequence"/>
</dbReference>
<dbReference type="RefSeq" id="WP_113657169.1">
    <property type="nucleotide sequence ID" value="NZ_KZ845663.1"/>
</dbReference>
<keyword evidence="2 3" id="KW-0092">Biotin</keyword>
<reference evidence="5 6" key="2">
    <citation type="submission" date="2018-06" db="EMBL/GenBank/DDBJ databases">
        <authorList>
            <person name="Zhirakovskaya E."/>
        </authorList>
    </citation>
    <scope>NUCLEOTIDE SEQUENCE [LARGE SCALE GENOMIC DNA]</scope>
    <source>
        <strain evidence="5 6">FBKL4.011</strain>
    </source>
</reference>
<evidence type="ECO:0000313" key="6">
    <source>
        <dbReference type="Proteomes" id="UP000251213"/>
    </source>
</evidence>
<dbReference type="GO" id="GO:0006633">
    <property type="term" value="P:fatty acid biosynthetic process"/>
    <property type="evidence" value="ECO:0007669"/>
    <property type="project" value="UniProtKB-UniPathway"/>
</dbReference>
<dbReference type="InterPro" id="IPR000089">
    <property type="entry name" value="Biotin_lipoyl"/>
</dbReference>
<dbReference type="Gene3D" id="2.40.50.100">
    <property type="match status" value="1"/>
</dbReference>
<evidence type="ECO:0000256" key="2">
    <source>
        <dbReference type="ARBA" id="ARBA00023267"/>
    </source>
</evidence>
<reference evidence="5 6" key="1">
    <citation type="submission" date="2018-06" db="EMBL/GenBank/DDBJ databases">
        <title>Thermoflavimicrobium daqus sp. nov., a thermophilic microbe isolated from Moutai-flavour Daqu.</title>
        <authorList>
            <person name="Wang X."/>
            <person name="Zhou H."/>
        </authorList>
    </citation>
    <scope>NUCLEOTIDE SEQUENCE [LARGE SCALE GENOMIC DNA]</scope>
    <source>
        <strain evidence="5 6">FBKL4.011</strain>
    </source>
</reference>
<keyword evidence="3" id="KW-0443">Lipid metabolism</keyword>
<evidence type="ECO:0000259" key="4">
    <source>
        <dbReference type="PROSITE" id="PS50968"/>
    </source>
</evidence>
<dbReference type="FunFam" id="2.40.50.100:FF:000003">
    <property type="entry name" value="Acetyl-CoA carboxylase biotin carboxyl carrier protein"/>
    <property type="match status" value="1"/>
</dbReference>
<dbReference type="CDD" id="cd06850">
    <property type="entry name" value="biotinyl_domain"/>
    <property type="match status" value="1"/>
</dbReference>
<dbReference type="GO" id="GO:0003989">
    <property type="term" value="F:acetyl-CoA carboxylase activity"/>
    <property type="evidence" value="ECO:0007669"/>
    <property type="project" value="InterPro"/>
</dbReference>
<keyword evidence="3" id="KW-0444">Lipid biosynthesis</keyword>
<name>A0A364K8E4_9BACL</name>
<protein>
    <recommendedName>
        <fullName evidence="1 3">Biotin carboxyl carrier protein of acetyl-CoA carboxylase</fullName>
    </recommendedName>
</protein>
<keyword evidence="3" id="KW-0276">Fatty acid metabolism</keyword>
<dbReference type="PROSITE" id="PS50968">
    <property type="entry name" value="BIOTINYL_LIPOYL"/>
    <property type="match status" value="1"/>
</dbReference>
<accession>A0A364K8E4</accession>
<sequence length="175" mass="19174">MAFKMHEIRELIRLMDESKLEEFEWAHGEEKIVIKKVAERAQVVPTPVPQVSSAVPVQTVAPVVTPPAPAVPATPATEPINPPVQEQDLGVADDANLHKIVSPMVGTFYRAPAPDADPYVQEGDTVDEKKVVCIVEAMKLMNEIEAETRGTIVKILVENGQLVEYGQPLFLVKTS</sequence>
<dbReference type="PANTHER" id="PTHR45266">
    <property type="entry name" value="OXALOACETATE DECARBOXYLASE ALPHA CHAIN"/>
    <property type="match status" value="1"/>
</dbReference>
<feature type="domain" description="Lipoyl-binding" evidence="4">
    <location>
        <begin position="97"/>
        <end position="173"/>
    </location>
</feature>
<gene>
    <name evidence="5" type="ORF">DL897_00485</name>
</gene>
<dbReference type="InterPro" id="IPR050709">
    <property type="entry name" value="Biotin_Carboxyl_Carrier/Decarb"/>
</dbReference>
<dbReference type="NCBIfam" id="TIGR00531">
    <property type="entry name" value="BCCP"/>
    <property type="match status" value="1"/>
</dbReference>
<dbReference type="Pfam" id="PF00364">
    <property type="entry name" value="Biotin_lipoyl"/>
    <property type="match status" value="1"/>
</dbReference>
<comment type="function">
    <text evidence="3">This protein is a component of the acetyl coenzyme A carboxylase complex; first, biotin carboxylase catalyzes the carboxylation of the carrier protein and then the transcarboxylase transfers the carboxyl group to form malonyl-CoA.</text>
</comment>
<dbReference type="OrthoDB" id="9811735at2"/>
<evidence type="ECO:0000313" key="5">
    <source>
        <dbReference type="EMBL" id="RAL26563.1"/>
    </source>
</evidence>
<dbReference type="InterPro" id="IPR001249">
    <property type="entry name" value="AcCoA_biotinCC"/>
</dbReference>
<keyword evidence="3" id="KW-0275">Fatty acid biosynthesis</keyword>
<dbReference type="PRINTS" id="PR01071">
    <property type="entry name" value="ACOABIOTINCC"/>
</dbReference>
<proteinExistence type="predicted"/>
<organism evidence="5 6">
    <name type="scientific">Thermoflavimicrobium daqui</name>
    <dbReference type="NCBI Taxonomy" id="2137476"/>
    <lineage>
        <taxon>Bacteria</taxon>
        <taxon>Bacillati</taxon>
        <taxon>Bacillota</taxon>
        <taxon>Bacilli</taxon>
        <taxon>Bacillales</taxon>
        <taxon>Thermoactinomycetaceae</taxon>
        <taxon>Thermoflavimicrobium</taxon>
    </lineage>
</organism>
<comment type="pathway">
    <text evidence="3">Lipid metabolism; fatty acid biosynthesis.</text>
</comment>
<keyword evidence="6" id="KW-1185">Reference proteome</keyword>
<dbReference type="NCBIfam" id="NF005457">
    <property type="entry name" value="PRK07051.1"/>
    <property type="match status" value="1"/>
</dbReference>
<dbReference type="GO" id="GO:0009317">
    <property type="term" value="C:acetyl-CoA carboxylase complex"/>
    <property type="evidence" value="ECO:0007669"/>
    <property type="project" value="InterPro"/>
</dbReference>
<dbReference type="EMBL" id="QJKK01000001">
    <property type="protein sequence ID" value="RAL26563.1"/>
    <property type="molecule type" value="Genomic_DNA"/>
</dbReference>
<evidence type="ECO:0000256" key="3">
    <source>
        <dbReference type="RuleBase" id="RU364072"/>
    </source>
</evidence>
<comment type="caution">
    <text evidence="5">The sequence shown here is derived from an EMBL/GenBank/DDBJ whole genome shotgun (WGS) entry which is preliminary data.</text>
</comment>
<dbReference type="PANTHER" id="PTHR45266:SF3">
    <property type="entry name" value="OXALOACETATE DECARBOXYLASE ALPHA CHAIN"/>
    <property type="match status" value="1"/>
</dbReference>